<evidence type="ECO:0000256" key="3">
    <source>
        <dbReference type="ARBA" id="ARBA00022801"/>
    </source>
</evidence>
<dbReference type="OrthoDB" id="9801455at2"/>
<dbReference type="PANTHER" id="PTHR43772">
    <property type="entry name" value="ENDO-1,4-BETA-XYLANASE"/>
    <property type="match status" value="1"/>
</dbReference>
<dbReference type="InterPro" id="IPR023296">
    <property type="entry name" value="Glyco_hydro_beta-prop_sf"/>
</dbReference>
<dbReference type="AlphaFoldDB" id="A0A5C8KBG4"/>
<reference evidence="11 12" key="1">
    <citation type="submission" date="2019-08" db="EMBL/GenBank/DDBJ databases">
        <authorList>
            <person name="Shi S."/>
        </authorList>
    </citation>
    <scope>NUCLEOTIDE SEQUENCE [LARGE SCALE GENOMIC DNA]</scope>
    <source>
        <strain evidence="11 12">GY10130</strain>
    </source>
</reference>
<evidence type="ECO:0000313" key="12">
    <source>
        <dbReference type="Proteomes" id="UP000321926"/>
    </source>
</evidence>
<keyword evidence="5 8" id="KW-0326">Glycosidase</keyword>
<evidence type="ECO:0000256" key="1">
    <source>
        <dbReference type="ARBA" id="ARBA00009865"/>
    </source>
</evidence>
<proteinExistence type="inferred from homology"/>
<keyword evidence="9" id="KW-0732">Signal</keyword>
<comment type="caution">
    <text evidence="11">The sequence shown here is derived from an EMBL/GenBank/DDBJ whole genome shotgun (WGS) entry which is preliminary data.</text>
</comment>
<keyword evidence="2" id="KW-0624">Polysaccharide degradation</keyword>
<evidence type="ECO:0000256" key="5">
    <source>
        <dbReference type="ARBA" id="ARBA00023295"/>
    </source>
</evidence>
<dbReference type="GO" id="GO:0045493">
    <property type="term" value="P:xylan catabolic process"/>
    <property type="evidence" value="ECO:0007669"/>
    <property type="project" value="UniProtKB-KW"/>
</dbReference>
<dbReference type="Gene3D" id="2.60.120.260">
    <property type="entry name" value="Galactose-binding domain-like"/>
    <property type="match status" value="1"/>
</dbReference>
<comment type="similarity">
    <text evidence="1 8">Belongs to the glycosyl hydrolase 43 family.</text>
</comment>
<keyword evidence="12" id="KW-1185">Reference proteome</keyword>
<evidence type="ECO:0000256" key="9">
    <source>
        <dbReference type="SAM" id="SignalP"/>
    </source>
</evidence>
<feature type="signal peptide" evidence="9">
    <location>
        <begin position="1"/>
        <end position="27"/>
    </location>
</feature>
<dbReference type="PANTHER" id="PTHR43772:SF2">
    <property type="entry name" value="PUTATIVE (AFU_ORTHOLOGUE AFUA_2G04480)-RELATED"/>
    <property type="match status" value="1"/>
</dbReference>
<dbReference type="Proteomes" id="UP000321926">
    <property type="component" value="Unassembled WGS sequence"/>
</dbReference>
<sequence>MMKLAPTQLLLLLALAFTACSPASDKAAEEQQATAGEQAYTGNPILPGNFADPHIIQHQDTFYIYATTGAEATVWRSADFVNWRLTKLNWPTSMQKPDIWAPGITQGKDGKFYLYTSTDHNIYAGVAEHPLGPFTNLLGGDSIFIENRQWWSKMHSIDADPFVDDDGQAYLYWGSGFDFKDGICAVGLLNDDMASFKKQPELVTPKGYFEGPHMMKRNDIYYLMYSDGLYYDSTYKVRYAMSDKPTGPFLQGKNSPILTATPDGKISGPGHHSTIKLQNDYYMVYHRHVYPFYKGIRQVCIDKMEFEEDGAIKRMVATQEGIPLGFAKATATRKQLQPVEVKTSGVVSSDYEADKAFDHNNGTLWAAPKTTAASWLQADLGEETTVKAVAPVFDEVMGNYDYKIESSSDGQTWSPYAAGNNAAAKEWPVEHQKEVKARFIRINITNNISNSERTGLWELKLF</sequence>
<evidence type="ECO:0000256" key="6">
    <source>
        <dbReference type="PIRSR" id="PIRSR606710-1"/>
    </source>
</evidence>
<evidence type="ECO:0000256" key="2">
    <source>
        <dbReference type="ARBA" id="ARBA00022651"/>
    </source>
</evidence>
<name>A0A5C8KBG4_9BACT</name>
<evidence type="ECO:0000313" key="11">
    <source>
        <dbReference type="EMBL" id="TXK49105.1"/>
    </source>
</evidence>
<dbReference type="PROSITE" id="PS51257">
    <property type="entry name" value="PROKAR_LIPOPROTEIN"/>
    <property type="match status" value="1"/>
</dbReference>
<dbReference type="InterPro" id="IPR052176">
    <property type="entry name" value="Glycosyl_Hydrlase_43_Enz"/>
</dbReference>
<dbReference type="CDD" id="cd18608">
    <property type="entry name" value="GH43_F5-8_typeC-like"/>
    <property type="match status" value="1"/>
</dbReference>
<evidence type="ECO:0000256" key="4">
    <source>
        <dbReference type="ARBA" id="ARBA00023277"/>
    </source>
</evidence>
<dbReference type="InterPro" id="IPR008979">
    <property type="entry name" value="Galactose-bd-like_sf"/>
</dbReference>
<dbReference type="RefSeq" id="WP_147921004.1">
    <property type="nucleotide sequence ID" value="NZ_VRTY01000019.1"/>
</dbReference>
<dbReference type="SUPFAM" id="SSF75005">
    <property type="entry name" value="Arabinanase/levansucrase/invertase"/>
    <property type="match status" value="1"/>
</dbReference>
<keyword evidence="2" id="KW-0858">Xylan degradation</keyword>
<protein>
    <submittedName>
        <fullName evidence="11">Family 43 glycosylhydrolase</fullName>
    </submittedName>
</protein>
<dbReference type="Pfam" id="PF04616">
    <property type="entry name" value="Glyco_hydro_43"/>
    <property type="match status" value="1"/>
</dbReference>
<gene>
    <name evidence="11" type="ORF">FVR03_06900</name>
</gene>
<feature type="active site" description="Proton donor" evidence="6">
    <location>
        <position position="210"/>
    </location>
</feature>
<evidence type="ECO:0000259" key="10">
    <source>
        <dbReference type="PROSITE" id="PS50022"/>
    </source>
</evidence>
<accession>A0A5C8KBG4</accession>
<organism evidence="11 12">
    <name type="scientific">Pontibacter qinzhouensis</name>
    <dbReference type="NCBI Taxonomy" id="2603253"/>
    <lineage>
        <taxon>Bacteria</taxon>
        <taxon>Pseudomonadati</taxon>
        <taxon>Bacteroidota</taxon>
        <taxon>Cytophagia</taxon>
        <taxon>Cytophagales</taxon>
        <taxon>Hymenobacteraceae</taxon>
        <taxon>Pontibacter</taxon>
    </lineage>
</organism>
<dbReference type="PROSITE" id="PS50022">
    <property type="entry name" value="FA58C_3"/>
    <property type="match status" value="1"/>
</dbReference>
<dbReference type="GO" id="GO:0004553">
    <property type="term" value="F:hydrolase activity, hydrolyzing O-glycosyl compounds"/>
    <property type="evidence" value="ECO:0007669"/>
    <property type="project" value="InterPro"/>
</dbReference>
<feature type="domain" description="F5/8 type C" evidence="10">
    <location>
        <begin position="319"/>
        <end position="462"/>
    </location>
</feature>
<evidence type="ECO:0000256" key="8">
    <source>
        <dbReference type="RuleBase" id="RU361187"/>
    </source>
</evidence>
<dbReference type="SUPFAM" id="SSF49785">
    <property type="entry name" value="Galactose-binding domain-like"/>
    <property type="match status" value="1"/>
</dbReference>
<feature type="chain" id="PRO_5022761418" evidence="9">
    <location>
        <begin position="28"/>
        <end position="462"/>
    </location>
</feature>
<dbReference type="Gene3D" id="2.115.10.20">
    <property type="entry name" value="Glycosyl hydrolase domain, family 43"/>
    <property type="match status" value="1"/>
</dbReference>
<dbReference type="InterPro" id="IPR006710">
    <property type="entry name" value="Glyco_hydro_43"/>
</dbReference>
<dbReference type="EMBL" id="VRTY01000019">
    <property type="protein sequence ID" value="TXK49105.1"/>
    <property type="molecule type" value="Genomic_DNA"/>
</dbReference>
<keyword evidence="3 8" id="KW-0378">Hydrolase</keyword>
<evidence type="ECO:0000256" key="7">
    <source>
        <dbReference type="PIRSR" id="PIRSR606710-2"/>
    </source>
</evidence>
<feature type="active site" description="Proton acceptor" evidence="6">
    <location>
        <position position="52"/>
    </location>
</feature>
<keyword evidence="4" id="KW-0119">Carbohydrate metabolism</keyword>
<feature type="site" description="Important for catalytic activity, responsible for pKa modulation of the active site Glu and correct orientation of both the proton donor and substrate" evidence="7">
    <location>
        <position position="158"/>
    </location>
</feature>
<dbReference type="InterPro" id="IPR000421">
    <property type="entry name" value="FA58C"/>
</dbReference>
<dbReference type="Pfam" id="PF00754">
    <property type="entry name" value="F5_F8_type_C"/>
    <property type="match status" value="1"/>
</dbReference>